<dbReference type="InterPro" id="IPR008972">
    <property type="entry name" value="Cupredoxin"/>
</dbReference>
<dbReference type="PANTHER" id="PTHR33021">
    <property type="entry name" value="BLUE COPPER PROTEIN"/>
    <property type="match status" value="1"/>
</dbReference>
<keyword evidence="2" id="KW-0325">Glycoprotein</keyword>
<proteinExistence type="predicted"/>
<dbReference type="GO" id="GO:0005886">
    <property type="term" value="C:plasma membrane"/>
    <property type="evidence" value="ECO:0007669"/>
    <property type="project" value="TreeGrafter"/>
</dbReference>
<organism evidence="3 4">
    <name type="scientific">Daucus carota subsp. sativus</name>
    <name type="common">Carrot</name>
    <dbReference type="NCBI Taxonomy" id="79200"/>
    <lineage>
        <taxon>Eukaryota</taxon>
        <taxon>Viridiplantae</taxon>
        <taxon>Streptophyta</taxon>
        <taxon>Embryophyta</taxon>
        <taxon>Tracheophyta</taxon>
        <taxon>Spermatophyta</taxon>
        <taxon>Magnoliopsida</taxon>
        <taxon>eudicotyledons</taxon>
        <taxon>Gunneridae</taxon>
        <taxon>Pentapetalae</taxon>
        <taxon>asterids</taxon>
        <taxon>campanulids</taxon>
        <taxon>Apiales</taxon>
        <taxon>Apiaceae</taxon>
        <taxon>Apioideae</taxon>
        <taxon>Scandiceae</taxon>
        <taxon>Daucinae</taxon>
        <taxon>Daucus</taxon>
        <taxon>Daucus sect. Daucus</taxon>
    </lineage>
</organism>
<keyword evidence="4" id="KW-1185">Reference proteome</keyword>
<accession>A0A164ZN70</accession>
<dbReference type="Gene3D" id="2.60.40.420">
    <property type="entry name" value="Cupredoxins - blue copper proteins"/>
    <property type="match status" value="1"/>
</dbReference>
<evidence type="ECO:0000313" key="4">
    <source>
        <dbReference type="Proteomes" id="UP000077755"/>
    </source>
</evidence>
<sequence>MAFSRTLFSCLAFVVVVLSACEAREFVVGKEKEWKIPSDPLSSYNVWASSQRFLKGDHLVFKYDGKKDSVVEVNHDGYQNCDVDKPYVLKSYNNGDTSIELKGEGPFYFISGNKDNCEKGEKLEVKLVKKNHHGHHVSHVSPAPAPSTSIIQTPAPAPAPASGGSSLKNGVVGIGVLVFGLGFWF</sequence>
<dbReference type="Proteomes" id="UP000077755">
    <property type="component" value="Chromosome 5"/>
</dbReference>
<reference evidence="3" key="2">
    <citation type="submission" date="2022-03" db="EMBL/GenBank/DDBJ databases">
        <title>Draft title - Genomic analysis of global carrot germplasm unveils the trajectory of domestication and the origin of high carotenoid orange carrot.</title>
        <authorList>
            <person name="Iorizzo M."/>
            <person name="Ellison S."/>
            <person name="Senalik D."/>
            <person name="Macko-Podgorni A."/>
            <person name="Grzebelus D."/>
            <person name="Bostan H."/>
            <person name="Rolling W."/>
            <person name="Curaba J."/>
            <person name="Simon P."/>
        </authorList>
    </citation>
    <scope>NUCLEOTIDE SEQUENCE</scope>
    <source>
        <tissue evidence="3">Leaf</tissue>
    </source>
</reference>
<dbReference type="SUPFAM" id="SSF49503">
    <property type="entry name" value="Cupredoxins"/>
    <property type="match status" value="1"/>
</dbReference>
<dbReference type="Gramene" id="KZM96157">
    <property type="protein sequence ID" value="KZM96157"/>
    <property type="gene ID" value="DCAR_019399"/>
</dbReference>
<dbReference type="PROSITE" id="PS51257">
    <property type="entry name" value="PROKAR_LIPOPROTEIN"/>
    <property type="match status" value="1"/>
</dbReference>
<name>A0A164ZN70_DAUCS</name>
<dbReference type="FunFam" id="2.60.40.420:FF:000034">
    <property type="entry name" value="Cupredoxin superfamily protein"/>
    <property type="match status" value="1"/>
</dbReference>
<evidence type="ECO:0000313" key="3">
    <source>
        <dbReference type="EMBL" id="WOH02803.1"/>
    </source>
</evidence>
<evidence type="ECO:0000256" key="1">
    <source>
        <dbReference type="ARBA" id="ARBA00023157"/>
    </source>
</evidence>
<keyword evidence="1" id="KW-1015">Disulfide bond</keyword>
<dbReference type="InterPro" id="IPR003245">
    <property type="entry name" value="Phytocyanin_dom"/>
</dbReference>
<gene>
    <name evidence="3" type="ORF">DCAR_0522193</name>
</gene>
<dbReference type="AlphaFoldDB" id="A0A164ZN70"/>
<dbReference type="Pfam" id="PF02298">
    <property type="entry name" value="Cu_bind_like"/>
    <property type="match status" value="1"/>
</dbReference>
<dbReference type="OrthoDB" id="1937044at2759"/>
<protein>
    <submittedName>
        <fullName evidence="3">Uncharacterized protein</fullName>
    </submittedName>
</protein>
<dbReference type="EMBL" id="CP093347">
    <property type="protein sequence ID" value="WOH02803.1"/>
    <property type="molecule type" value="Genomic_DNA"/>
</dbReference>
<dbReference type="OMA" id="GSWKVPD"/>
<dbReference type="GO" id="GO:0009055">
    <property type="term" value="F:electron transfer activity"/>
    <property type="evidence" value="ECO:0007669"/>
    <property type="project" value="InterPro"/>
</dbReference>
<dbReference type="InterPro" id="IPR039391">
    <property type="entry name" value="Phytocyanin-like"/>
</dbReference>
<evidence type="ECO:0000256" key="2">
    <source>
        <dbReference type="ARBA" id="ARBA00023180"/>
    </source>
</evidence>
<dbReference type="PANTHER" id="PTHR33021:SF505">
    <property type="entry name" value="EARLY NODULIN-LIKE PROTEIN 1"/>
    <property type="match status" value="1"/>
</dbReference>
<dbReference type="PROSITE" id="PS51485">
    <property type="entry name" value="PHYTOCYANIN"/>
    <property type="match status" value="1"/>
</dbReference>
<reference evidence="3" key="1">
    <citation type="journal article" date="2016" name="Nat. Genet.">
        <title>A high-quality carrot genome assembly provides new insights into carotenoid accumulation and asterid genome evolution.</title>
        <authorList>
            <person name="Iorizzo M."/>
            <person name="Ellison S."/>
            <person name="Senalik D."/>
            <person name="Zeng P."/>
            <person name="Satapoomin P."/>
            <person name="Huang J."/>
            <person name="Bowman M."/>
            <person name="Iovene M."/>
            <person name="Sanseverino W."/>
            <person name="Cavagnaro P."/>
            <person name="Yildiz M."/>
            <person name="Macko-Podgorni A."/>
            <person name="Moranska E."/>
            <person name="Grzebelus E."/>
            <person name="Grzebelus D."/>
            <person name="Ashrafi H."/>
            <person name="Zheng Z."/>
            <person name="Cheng S."/>
            <person name="Spooner D."/>
            <person name="Van Deynze A."/>
            <person name="Simon P."/>
        </authorList>
    </citation>
    <scope>NUCLEOTIDE SEQUENCE</scope>
    <source>
        <tissue evidence="3">Leaf</tissue>
    </source>
</reference>